<keyword evidence="3" id="KW-0805">Transcription regulation</keyword>
<keyword evidence="2" id="KW-0418">Kinase</keyword>
<evidence type="ECO:0000313" key="6">
    <source>
        <dbReference type="EMBL" id="BBZ75449.1"/>
    </source>
</evidence>
<dbReference type="EMBL" id="AP022620">
    <property type="protein sequence ID" value="BBZ75449.1"/>
    <property type="molecule type" value="Genomic_DNA"/>
</dbReference>
<dbReference type="InterPro" id="IPR011006">
    <property type="entry name" value="CheY-like_superfamily"/>
</dbReference>
<dbReference type="Pfam" id="PF13185">
    <property type="entry name" value="GAF_2"/>
    <property type="match status" value="1"/>
</dbReference>
<name>A0A6N4W372_9MYCO</name>
<dbReference type="RefSeq" id="WP_246224196.1">
    <property type="nucleotide sequence ID" value="NZ_AP022620.1"/>
</dbReference>
<dbReference type="SUPFAM" id="SSF55781">
    <property type="entry name" value="GAF domain-like"/>
    <property type="match status" value="1"/>
</dbReference>
<sequence length="227" mass="24685">MDVPARIAEIARTLYQRRNRHGGVVAELAEHAAAELPGVDYANVTVTSGGSAVDTPAATHPCAVVLDEIQRRLSEGPCLSSAWHNKTVHVEDLDADTRWPRFRAEALANTPVRSIMGFQLFVSDRSMGSLNVFADRPGAFDGHTRKLGSLFAAHTALVWDAARREAQFQEALASRDVIGQAKGMIMERYHLDAGQAFDMLRTLSHDTNTALADVAARLIDAAQSDSH</sequence>
<proteinExistence type="predicted"/>
<dbReference type="InterPro" id="IPR003018">
    <property type="entry name" value="GAF"/>
</dbReference>
<dbReference type="SUPFAM" id="SSF52172">
    <property type="entry name" value="CheY-like"/>
    <property type="match status" value="1"/>
</dbReference>
<dbReference type="Gene3D" id="1.10.10.10">
    <property type="entry name" value="Winged helix-like DNA-binding domain superfamily/Winged helix DNA-binding domain"/>
    <property type="match status" value="1"/>
</dbReference>
<feature type="domain" description="ANTAR" evidence="5">
    <location>
        <begin position="158"/>
        <end position="219"/>
    </location>
</feature>
<dbReference type="PIRSF" id="PIRSF036625">
    <property type="entry name" value="GAF_ANTAR"/>
    <property type="match status" value="1"/>
</dbReference>
<dbReference type="SMART" id="SM01012">
    <property type="entry name" value="ANTAR"/>
    <property type="match status" value="1"/>
</dbReference>
<dbReference type="Gene3D" id="3.30.450.40">
    <property type="match status" value="1"/>
</dbReference>
<keyword evidence="7" id="KW-1185">Reference proteome</keyword>
<evidence type="ECO:0000256" key="1">
    <source>
        <dbReference type="ARBA" id="ARBA00022679"/>
    </source>
</evidence>
<protein>
    <submittedName>
        <fullName evidence="6">Transcriptional regulator</fullName>
    </submittedName>
</protein>
<dbReference type="AlphaFoldDB" id="A0A6N4W372"/>
<evidence type="ECO:0000259" key="5">
    <source>
        <dbReference type="PROSITE" id="PS50921"/>
    </source>
</evidence>
<dbReference type="GO" id="GO:0016301">
    <property type="term" value="F:kinase activity"/>
    <property type="evidence" value="ECO:0007669"/>
    <property type="project" value="UniProtKB-KW"/>
</dbReference>
<gene>
    <name evidence="6" type="ORF">MANY_07860</name>
</gene>
<evidence type="ECO:0000313" key="7">
    <source>
        <dbReference type="Proteomes" id="UP000467249"/>
    </source>
</evidence>
<keyword evidence="4" id="KW-0804">Transcription</keyword>
<accession>A0A6N4W372</accession>
<keyword evidence="1" id="KW-0808">Transferase</keyword>
<dbReference type="InterPro" id="IPR012074">
    <property type="entry name" value="GAF_ANTAR"/>
</dbReference>
<dbReference type="InterPro" id="IPR029016">
    <property type="entry name" value="GAF-like_dom_sf"/>
</dbReference>
<dbReference type="InterPro" id="IPR005561">
    <property type="entry name" value="ANTAR"/>
</dbReference>
<evidence type="ECO:0000256" key="2">
    <source>
        <dbReference type="ARBA" id="ARBA00022777"/>
    </source>
</evidence>
<dbReference type="Pfam" id="PF03861">
    <property type="entry name" value="ANTAR"/>
    <property type="match status" value="1"/>
</dbReference>
<evidence type="ECO:0000256" key="3">
    <source>
        <dbReference type="ARBA" id="ARBA00023015"/>
    </source>
</evidence>
<dbReference type="PROSITE" id="PS50921">
    <property type="entry name" value="ANTAR"/>
    <property type="match status" value="1"/>
</dbReference>
<reference evidence="6 7" key="1">
    <citation type="journal article" date="2019" name="Emerg. Microbes Infect.">
        <title>Comprehensive subspecies identification of 175 nontuberculous mycobacteria species based on 7547 genomic profiles.</title>
        <authorList>
            <person name="Matsumoto Y."/>
            <person name="Kinjo T."/>
            <person name="Motooka D."/>
            <person name="Nabeya D."/>
            <person name="Jung N."/>
            <person name="Uechi K."/>
            <person name="Horii T."/>
            <person name="Iida T."/>
            <person name="Fujita J."/>
            <person name="Nakamura S."/>
        </authorList>
    </citation>
    <scope>NUCLEOTIDE SEQUENCE [LARGE SCALE GENOMIC DNA]</scope>
    <source>
        <strain evidence="6 7">JCM 30275</strain>
    </source>
</reference>
<dbReference type="Proteomes" id="UP000467249">
    <property type="component" value="Chromosome"/>
</dbReference>
<dbReference type="KEGG" id="many:MANY_07860"/>
<dbReference type="GO" id="GO:0003723">
    <property type="term" value="F:RNA binding"/>
    <property type="evidence" value="ECO:0007669"/>
    <property type="project" value="InterPro"/>
</dbReference>
<evidence type="ECO:0000256" key="4">
    <source>
        <dbReference type="ARBA" id="ARBA00023163"/>
    </source>
</evidence>
<organism evidence="6 7">
    <name type="scientific">Mycolicibacterium anyangense</name>
    <dbReference type="NCBI Taxonomy" id="1431246"/>
    <lineage>
        <taxon>Bacteria</taxon>
        <taxon>Bacillati</taxon>
        <taxon>Actinomycetota</taxon>
        <taxon>Actinomycetes</taxon>
        <taxon>Mycobacteriales</taxon>
        <taxon>Mycobacteriaceae</taxon>
        <taxon>Mycolicibacterium</taxon>
    </lineage>
</organism>
<dbReference type="InterPro" id="IPR036388">
    <property type="entry name" value="WH-like_DNA-bd_sf"/>
</dbReference>